<evidence type="ECO:0000313" key="2">
    <source>
        <dbReference type="EMBL" id="PWI64453.1"/>
    </source>
</evidence>
<evidence type="ECO:0000256" key="1">
    <source>
        <dbReference type="SAM" id="MobiDB-lite"/>
    </source>
</evidence>
<proteinExistence type="predicted"/>
<sequence length="282" mass="30907">MSAPASTADWPIRRGQSSVTRRRRALGCSRHLAMGLPALSGEQSAVTDYKCPAGIATARSRQSPTGRPVWFPRVWAGPLWIERQGLTRHSRDHKLTTSREALARSSHAVVLAPLRCKPPRRLGSHDHLSQAPCRLSGQPASLVWRRAAGAQHFLAILACETDAPPDGKRSAVATLEPCLQADHEALGRPSVTTGRYSHRRAEPARMESILEEYTCCPIRPNSPRPLSICTLTEDGGRAFFKMSDRQPDGARGIPRARVRCRRLTSPSGSTTRRGPRARPGVD</sequence>
<evidence type="ECO:0000313" key="3">
    <source>
        <dbReference type="Proteomes" id="UP000245956"/>
    </source>
</evidence>
<gene>
    <name evidence="2" type="ORF">PCL_10464</name>
</gene>
<comment type="caution">
    <text evidence="2">The sequence shown here is derived from an EMBL/GenBank/DDBJ whole genome shotgun (WGS) entry which is preliminary data.</text>
</comment>
<accession>A0A2U3DQB9</accession>
<protein>
    <submittedName>
        <fullName evidence="2">Uncharacterized protein</fullName>
    </submittedName>
</protein>
<dbReference type="EMBL" id="LCWV01000062">
    <property type="protein sequence ID" value="PWI64453.1"/>
    <property type="molecule type" value="Genomic_DNA"/>
</dbReference>
<dbReference type="AlphaFoldDB" id="A0A2U3DQB9"/>
<reference evidence="2 3" key="1">
    <citation type="journal article" date="2016" name="Front. Microbiol.">
        <title>Genome and transcriptome sequences reveal the specific parasitism of the nematophagous Purpureocillium lilacinum 36-1.</title>
        <authorList>
            <person name="Xie J."/>
            <person name="Li S."/>
            <person name="Mo C."/>
            <person name="Xiao X."/>
            <person name="Peng D."/>
            <person name="Wang G."/>
            <person name="Xiao Y."/>
        </authorList>
    </citation>
    <scope>NUCLEOTIDE SEQUENCE [LARGE SCALE GENOMIC DNA]</scope>
    <source>
        <strain evidence="2 3">36-1</strain>
    </source>
</reference>
<name>A0A2U3DQB9_PURLI</name>
<dbReference type="Proteomes" id="UP000245956">
    <property type="component" value="Unassembled WGS sequence"/>
</dbReference>
<feature type="region of interest" description="Disordered" evidence="1">
    <location>
        <begin position="261"/>
        <end position="282"/>
    </location>
</feature>
<organism evidence="2 3">
    <name type="scientific">Purpureocillium lilacinum</name>
    <name type="common">Paecilomyces lilacinus</name>
    <dbReference type="NCBI Taxonomy" id="33203"/>
    <lineage>
        <taxon>Eukaryota</taxon>
        <taxon>Fungi</taxon>
        <taxon>Dikarya</taxon>
        <taxon>Ascomycota</taxon>
        <taxon>Pezizomycotina</taxon>
        <taxon>Sordariomycetes</taxon>
        <taxon>Hypocreomycetidae</taxon>
        <taxon>Hypocreales</taxon>
        <taxon>Ophiocordycipitaceae</taxon>
        <taxon>Purpureocillium</taxon>
    </lineage>
</organism>